<accession>A0A2T4J6G4</accession>
<evidence type="ECO:0000259" key="1">
    <source>
        <dbReference type="Pfam" id="PF05378"/>
    </source>
</evidence>
<dbReference type="RefSeq" id="WP_328588586.1">
    <property type="nucleotide sequence ID" value="NZ_PZKF01000077.1"/>
</dbReference>
<feature type="non-terminal residue" evidence="2">
    <location>
        <position position="209"/>
    </location>
</feature>
<proteinExistence type="predicted"/>
<protein>
    <submittedName>
        <fullName evidence="2">5-oxoprolinase</fullName>
    </submittedName>
</protein>
<dbReference type="Proteomes" id="UP000241899">
    <property type="component" value="Unassembled WGS sequence"/>
</dbReference>
<name>A0A2T4J6G4_9RHOB</name>
<dbReference type="InterPro" id="IPR008040">
    <property type="entry name" value="Hydant_A_N"/>
</dbReference>
<dbReference type="PANTHER" id="PTHR11365">
    <property type="entry name" value="5-OXOPROLINASE RELATED"/>
    <property type="match status" value="1"/>
</dbReference>
<gene>
    <name evidence="2" type="ORF">C5F46_15610</name>
</gene>
<sequence length="209" mass="22523">MAWDFWIDRGGTFTDIVARRPDGGLETRKLLSENPERYADAAVQGIRDCLGLAPGEPIPPAVIGAVKMGTTAATNALLERKGERVLLLITEGFGDLLRIGYQTRPRLFDLHIRRPDLLYEAVAEVPGRLDAEGAEIAPLDEGTLRTALRAAHGRGIRAVAVALMHGYLNPAHELRAGAIAAEEGFSQISLSHQASRLIKLVGRGDTCVA</sequence>
<evidence type="ECO:0000313" key="3">
    <source>
        <dbReference type="Proteomes" id="UP000241899"/>
    </source>
</evidence>
<dbReference type="InterPro" id="IPR045079">
    <property type="entry name" value="Oxoprolinase-like"/>
</dbReference>
<dbReference type="AlphaFoldDB" id="A0A2T4J6G4"/>
<dbReference type="PANTHER" id="PTHR11365:SF23">
    <property type="entry name" value="HYPOTHETICAL 5-OXOPROLINASE (EUROFUNG)-RELATED"/>
    <property type="match status" value="1"/>
</dbReference>
<dbReference type="GO" id="GO:0005829">
    <property type="term" value="C:cytosol"/>
    <property type="evidence" value="ECO:0007669"/>
    <property type="project" value="TreeGrafter"/>
</dbReference>
<dbReference type="GO" id="GO:0006749">
    <property type="term" value="P:glutathione metabolic process"/>
    <property type="evidence" value="ECO:0007669"/>
    <property type="project" value="TreeGrafter"/>
</dbReference>
<dbReference type="Pfam" id="PF05378">
    <property type="entry name" value="Hydant_A_N"/>
    <property type="match status" value="1"/>
</dbReference>
<feature type="domain" description="Hydantoinase/oxoprolinase N-terminal" evidence="1">
    <location>
        <begin position="5"/>
        <end position="184"/>
    </location>
</feature>
<reference evidence="2 3" key="1">
    <citation type="submission" date="2018-03" db="EMBL/GenBank/DDBJ databases">
        <title>Rhodobacter veldkampii.</title>
        <authorList>
            <person name="Meyer T.E."/>
            <person name="Miller S."/>
            <person name="Lodha T."/>
            <person name="Gandham S."/>
            <person name="Chintalapati S."/>
            <person name="Chintalapati V.R."/>
        </authorList>
    </citation>
    <scope>NUCLEOTIDE SEQUENCE [LARGE SCALE GENOMIC DNA]</scope>
    <source>
        <strain evidence="2 3">DSM 11550</strain>
    </source>
</reference>
<organism evidence="2 3">
    <name type="scientific">Phaeovulum veldkampii DSM 11550</name>
    <dbReference type="NCBI Taxonomy" id="1185920"/>
    <lineage>
        <taxon>Bacteria</taxon>
        <taxon>Pseudomonadati</taxon>
        <taxon>Pseudomonadota</taxon>
        <taxon>Alphaproteobacteria</taxon>
        <taxon>Rhodobacterales</taxon>
        <taxon>Paracoccaceae</taxon>
        <taxon>Phaeovulum</taxon>
    </lineage>
</organism>
<dbReference type="EMBL" id="PZKF01000077">
    <property type="protein sequence ID" value="PTE13491.1"/>
    <property type="molecule type" value="Genomic_DNA"/>
</dbReference>
<evidence type="ECO:0000313" key="2">
    <source>
        <dbReference type="EMBL" id="PTE13491.1"/>
    </source>
</evidence>
<keyword evidence="3" id="KW-1185">Reference proteome</keyword>
<dbReference type="GO" id="GO:0017168">
    <property type="term" value="F:5-oxoprolinase (ATP-hydrolyzing) activity"/>
    <property type="evidence" value="ECO:0007669"/>
    <property type="project" value="TreeGrafter"/>
</dbReference>
<comment type="caution">
    <text evidence="2">The sequence shown here is derived from an EMBL/GenBank/DDBJ whole genome shotgun (WGS) entry which is preliminary data.</text>
</comment>